<dbReference type="PROSITE" id="PS50043">
    <property type="entry name" value="HTH_LUXR_2"/>
    <property type="match status" value="1"/>
</dbReference>
<reference evidence="5 6" key="1">
    <citation type="submission" date="2019-09" db="EMBL/GenBank/DDBJ databases">
        <authorList>
            <person name="Vacheron J."/>
            <person name="Dubost A."/>
            <person name="Prigent-Combaret C."/>
            <person name="Muller D."/>
        </authorList>
    </citation>
    <scope>NUCLEOTIDE SEQUENCE [LARGE SCALE GENOMIC DNA]</scope>
    <source>
        <strain evidence="5 6">JV497</strain>
    </source>
</reference>
<dbReference type="InterPro" id="IPR000792">
    <property type="entry name" value="Tscrpt_reg_LuxR_C"/>
</dbReference>
<dbReference type="PANTHER" id="PTHR44688">
    <property type="entry name" value="DNA-BINDING TRANSCRIPTIONAL ACTIVATOR DEVR_DOSR"/>
    <property type="match status" value="1"/>
</dbReference>
<evidence type="ECO:0000256" key="1">
    <source>
        <dbReference type="ARBA" id="ARBA00023015"/>
    </source>
</evidence>
<dbReference type="Proteomes" id="UP000323924">
    <property type="component" value="Unassembled WGS sequence"/>
</dbReference>
<dbReference type="SUPFAM" id="SSF46894">
    <property type="entry name" value="C-terminal effector domain of the bipartite response regulators"/>
    <property type="match status" value="1"/>
</dbReference>
<name>A0AB34BZ57_9PSED</name>
<evidence type="ECO:0000259" key="4">
    <source>
        <dbReference type="PROSITE" id="PS50043"/>
    </source>
</evidence>
<proteinExistence type="predicted"/>
<dbReference type="PANTHER" id="PTHR44688:SF16">
    <property type="entry name" value="DNA-BINDING TRANSCRIPTIONAL ACTIVATOR DEVR_DOSR"/>
    <property type="match status" value="1"/>
</dbReference>
<dbReference type="GO" id="GO:0006355">
    <property type="term" value="P:regulation of DNA-templated transcription"/>
    <property type="evidence" value="ECO:0007669"/>
    <property type="project" value="InterPro"/>
</dbReference>
<accession>A0AB34BZ57</accession>
<organism evidence="5 6">
    <name type="scientific">Pseudomonas chlororaphis</name>
    <dbReference type="NCBI Taxonomy" id="587753"/>
    <lineage>
        <taxon>Bacteria</taxon>
        <taxon>Pseudomonadati</taxon>
        <taxon>Pseudomonadota</taxon>
        <taxon>Gammaproteobacteria</taxon>
        <taxon>Pseudomonadales</taxon>
        <taxon>Pseudomonadaceae</taxon>
        <taxon>Pseudomonas</taxon>
    </lineage>
</organism>
<dbReference type="EMBL" id="VWPC01000022">
    <property type="protein sequence ID" value="KAA5838980.1"/>
    <property type="molecule type" value="Genomic_DNA"/>
</dbReference>
<evidence type="ECO:0000256" key="3">
    <source>
        <dbReference type="ARBA" id="ARBA00023163"/>
    </source>
</evidence>
<dbReference type="GO" id="GO:0003677">
    <property type="term" value="F:DNA binding"/>
    <property type="evidence" value="ECO:0007669"/>
    <property type="project" value="UniProtKB-KW"/>
</dbReference>
<evidence type="ECO:0000313" key="5">
    <source>
        <dbReference type="EMBL" id="KAA5838980.1"/>
    </source>
</evidence>
<protein>
    <submittedName>
        <fullName evidence="5">Response regulator transcription factor</fullName>
    </submittedName>
</protein>
<sequence>MLSGCSSKEIARKLQTSAETVNVHKKHIYGKRGIKSRSELFSIFLQARTA</sequence>
<gene>
    <name evidence="5" type="ORF">F2A38_24325</name>
</gene>
<keyword evidence="2" id="KW-0238">DNA-binding</keyword>
<dbReference type="Gene3D" id="1.10.10.10">
    <property type="entry name" value="Winged helix-like DNA-binding domain superfamily/Winged helix DNA-binding domain"/>
    <property type="match status" value="1"/>
</dbReference>
<dbReference type="SMART" id="SM00421">
    <property type="entry name" value="HTH_LUXR"/>
    <property type="match status" value="1"/>
</dbReference>
<comment type="caution">
    <text evidence="5">The sequence shown here is derived from an EMBL/GenBank/DDBJ whole genome shotgun (WGS) entry which is preliminary data.</text>
</comment>
<dbReference type="InterPro" id="IPR016032">
    <property type="entry name" value="Sig_transdc_resp-reg_C-effctor"/>
</dbReference>
<keyword evidence="3" id="KW-0804">Transcription</keyword>
<dbReference type="AlphaFoldDB" id="A0AB34BZ57"/>
<keyword evidence="1" id="KW-0805">Transcription regulation</keyword>
<evidence type="ECO:0000256" key="2">
    <source>
        <dbReference type="ARBA" id="ARBA00023125"/>
    </source>
</evidence>
<dbReference type="Pfam" id="PF00196">
    <property type="entry name" value="GerE"/>
    <property type="match status" value="1"/>
</dbReference>
<feature type="domain" description="HTH luxR-type" evidence="4">
    <location>
        <begin position="1"/>
        <end position="48"/>
    </location>
</feature>
<evidence type="ECO:0000313" key="6">
    <source>
        <dbReference type="Proteomes" id="UP000323924"/>
    </source>
</evidence>
<dbReference type="InterPro" id="IPR036388">
    <property type="entry name" value="WH-like_DNA-bd_sf"/>
</dbReference>